<dbReference type="RefSeq" id="WP_190138230.1">
    <property type="nucleotide sequence ID" value="NZ_BNBT01000088.1"/>
</dbReference>
<reference evidence="3" key="1">
    <citation type="journal article" date="2014" name="Int. J. Syst. Evol. Microbiol.">
        <title>Complete genome sequence of Corynebacterium casei LMG S-19264T (=DSM 44701T), isolated from a smear-ripened cheese.</title>
        <authorList>
            <consortium name="US DOE Joint Genome Institute (JGI-PGF)"/>
            <person name="Walter F."/>
            <person name="Albersmeier A."/>
            <person name="Kalinowski J."/>
            <person name="Ruckert C."/>
        </authorList>
    </citation>
    <scope>NUCLEOTIDE SEQUENCE</scope>
    <source>
        <strain evidence="3">JCM 4784</strain>
    </source>
</reference>
<keyword evidence="4" id="KW-1185">Reference proteome</keyword>
<feature type="chain" id="PRO_5037668200" description="Lipoprotein" evidence="2">
    <location>
        <begin position="45"/>
        <end position="186"/>
    </location>
</feature>
<comment type="caution">
    <text evidence="3">The sequence shown here is derived from an EMBL/GenBank/DDBJ whole genome shotgun (WGS) entry which is preliminary data.</text>
</comment>
<reference evidence="3" key="2">
    <citation type="submission" date="2020-09" db="EMBL/GenBank/DDBJ databases">
        <authorList>
            <person name="Sun Q."/>
            <person name="Ohkuma M."/>
        </authorList>
    </citation>
    <scope>NUCLEOTIDE SEQUENCE</scope>
    <source>
        <strain evidence="3">JCM 4784</strain>
    </source>
</reference>
<evidence type="ECO:0008006" key="5">
    <source>
        <dbReference type="Google" id="ProtNLM"/>
    </source>
</evidence>
<sequence length="186" mass="19336">MRSTSMRRPRGHRVSPRSGRRAWAACAPLVLALLSGCTSGSGGAADKADGPGRAPRSTPTTAAPDRDEAELGRRVREALGTESIDDRDPLFVEAGVERVGDGIHARPELAPGAVYEVVVACAGKGRISLSIGGERTRRGVRCDGVATARRTPGSRETVEIDAAGEPGAVGMVGWRVSKVGEQAESP</sequence>
<evidence type="ECO:0000313" key="3">
    <source>
        <dbReference type="EMBL" id="GHE75220.1"/>
    </source>
</evidence>
<proteinExistence type="predicted"/>
<dbReference type="Proteomes" id="UP000608024">
    <property type="component" value="Unassembled WGS sequence"/>
</dbReference>
<dbReference type="EMBL" id="BNBT01000088">
    <property type="protein sequence ID" value="GHE75220.1"/>
    <property type="molecule type" value="Genomic_DNA"/>
</dbReference>
<feature type="compositionally biased region" description="Basic residues" evidence="1">
    <location>
        <begin position="1"/>
        <end position="20"/>
    </location>
</feature>
<protein>
    <recommendedName>
        <fullName evidence="5">Lipoprotein</fullName>
    </recommendedName>
</protein>
<evidence type="ECO:0000256" key="1">
    <source>
        <dbReference type="SAM" id="MobiDB-lite"/>
    </source>
</evidence>
<name>A0A919DT93_9ACTN</name>
<evidence type="ECO:0000313" key="4">
    <source>
        <dbReference type="Proteomes" id="UP000608024"/>
    </source>
</evidence>
<feature type="region of interest" description="Disordered" evidence="1">
    <location>
        <begin position="39"/>
        <end position="71"/>
    </location>
</feature>
<feature type="region of interest" description="Disordered" evidence="1">
    <location>
        <begin position="1"/>
        <end position="21"/>
    </location>
</feature>
<accession>A0A919DT93</accession>
<gene>
    <name evidence="3" type="ORF">GCM10018785_49500</name>
</gene>
<feature type="signal peptide" evidence="2">
    <location>
        <begin position="1"/>
        <end position="44"/>
    </location>
</feature>
<keyword evidence="2" id="KW-0732">Signal</keyword>
<evidence type="ECO:0000256" key="2">
    <source>
        <dbReference type="SAM" id="SignalP"/>
    </source>
</evidence>
<dbReference type="AlphaFoldDB" id="A0A919DT93"/>
<organism evidence="3 4">
    <name type="scientific">Streptomyces longispororuber</name>
    <dbReference type="NCBI Taxonomy" id="68230"/>
    <lineage>
        <taxon>Bacteria</taxon>
        <taxon>Bacillati</taxon>
        <taxon>Actinomycetota</taxon>
        <taxon>Actinomycetes</taxon>
        <taxon>Kitasatosporales</taxon>
        <taxon>Streptomycetaceae</taxon>
        <taxon>Streptomyces</taxon>
    </lineage>
</organism>